<evidence type="ECO:0000313" key="1">
    <source>
        <dbReference type="Proteomes" id="UP000790787"/>
    </source>
</evidence>
<evidence type="ECO:0000313" key="2">
    <source>
        <dbReference type="RefSeq" id="XP_075100925.1"/>
    </source>
</evidence>
<gene>
    <name evidence="2" type="primary">LOC107821957</name>
</gene>
<accession>A0AC58TUN9</accession>
<sequence>MDGKKLEYKGKEAMKEIERLTKNADEVQEGILREILSQNGETEYLKKFIGSKDNKQVSKFKSLVPAVTYEDIQPYILRIANGEDPILISANPITEMLCSSGTSGGEPKLMPSIAQDLDRRTFLYNLIMPIMNQYIPGLDEGLYRYRIGDVLQVTGFHNKAPQFRFICRRNVVLSIDNDKTNEKDLHRSITLAKKLLEPHQALLVEYTSYADASSVPGHYVLYWEIVHSHSIVNKDVNVEAQVVEECCIAIEEELDYIYRRCRTNDKSIGPLEIRLVKPGTFEALMDLLISQGGSINQYKTPRCIISNDSALQLLNSNVKDSYFSPREPSWKASSS</sequence>
<organism evidence="1 2">
    <name type="scientific">Nicotiana tabacum</name>
    <name type="common">Common tobacco</name>
    <dbReference type="NCBI Taxonomy" id="4097"/>
    <lineage>
        <taxon>Eukaryota</taxon>
        <taxon>Viridiplantae</taxon>
        <taxon>Streptophyta</taxon>
        <taxon>Embryophyta</taxon>
        <taxon>Tracheophyta</taxon>
        <taxon>Spermatophyta</taxon>
        <taxon>Magnoliopsida</taxon>
        <taxon>eudicotyledons</taxon>
        <taxon>Gunneridae</taxon>
        <taxon>Pentapetalae</taxon>
        <taxon>asterids</taxon>
        <taxon>lamiids</taxon>
        <taxon>Solanales</taxon>
        <taxon>Solanaceae</taxon>
        <taxon>Nicotianoideae</taxon>
        <taxon>Nicotianeae</taxon>
        <taxon>Nicotiana</taxon>
    </lineage>
</organism>
<proteinExistence type="predicted"/>
<reference evidence="1" key="1">
    <citation type="journal article" date="2014" name="Nat. Commun.">
        <title>The tobacco genome sequence and its comparison with those of tomato and potato.</title>
        <authorList>
            <person name="Sierro N."/>
            <person name="Battey J.N."/>
            <person name="Ouadi S."/>
            <person name="Bakaher N."/>
            <person name="Bovet L."/>
            <person name="Willig A."/>
            <person name="Goepfert S."/>
            <person name="Peitsch M.C."/>
            <person name="Ivanov N.V."/>
        </authorList>
    </citation>
    <scope>NUCLEOTIDE SEQUENCE [LARGE SCALE GENOMIC DNA]</scope>
</reference>
<protein>
    <submittedName>
        <fullName evidence="2">Indole-3-acetic acid-amido synthetase GH3.9 isoform X3</fullName>
    </submittedName>
</protein>
<dbReference type="Proteomes" id="UP000790787">
    <property type="component" value="Chromosome 22"/>
</dbReference>
<keyword evidence="1" id="KW-1185">Reference proteome</keyword>
<reference evidence="2" key="2">
    <citation type="submission" date="2025-08" db="UniProtKB">
        <authorList>
            <consortium name="RefSeq"/>
        </authorList>
    </citation>
    <scope>IDENTIFICATION</scope>
    <source>
        <tissue evidence="2">Leaf</tissue>
    </source>
</reference>
<dbReference type="RefSeq" id="XP_075100925.1">
    <property type="nucleotide sequence ID" value="XM_075244824.1"/>
</dbReference>
<name>A0AC58TUN9_TOBAC</name>